<feature type="region of interest" description="Disordered" evidence="1">
    <location>
        <begin position="33"/>
        <end position="70"/>
    </location>
</feature>
<protein>
    <submittedName>
        <fullName evidence="2">Uncharacterized protein</fullName>
    </submittedName>
</protein>
<organism evidence="2 3">
    <name type="scientific">Sphingomonas lycopersici</name>
    <dbReference type="NCBI Taxonomy" id="2951807"/>
    <lineage>
        <taxon>Bacteria</taxon>
        <taxon>Pseudomonadati</taxon>
        <taxon>Pseudomonadota</taxon>
        <taxon>Alphaproteobacteria</taxon>
        <taxon>Sphingomonadales</taxon>
        <taxon>Sphingomonadaceae</taxon>
        <taxon>Sphingomonas</taxon>
    </lineage>
</organism>
<name>A0AA41Z944_9SPHN</name>
<evidence type="ECO:0000313" key="2">
    <source>
        <dbReference type="EMBL" id="MCW6535193.1"/>
    </source>
</evidence>
<evidence type="ECO:0000256" key="1">
    <source>
        <dbReference type="SAM" id="MobiDB-lite"/>
    </source>
</evidence>
<evidence type="ECO:0000313" key="3">
    <source>
        <dbReference type="Proteomes" id="UP001165565"/>
    </source>
</evidence>
<reference evidence="2" key="1">
    <citation type="submission" date="2022-06" db="EMBL/GenBank/DDBJ databases">
        <title>Sphingomonas sp. nov. isolated from rhizosphere soil of tomato.</title>
        <authorList>
            <person name="Dong H."/>
            <person name="Gao R."/>
        </authorList>
    </citation>
    <scope>NUCLEOTIDE SEQUENCE</scope>
    <source>
        <strain evidence="2">MMSM24</strain>
    </source>
</reference>
<dbReference type="AlphaFoldDB" id="A0AA41Z944"/>
<keyword evidence="3" id="KW-1185">Reference proteome</keyword>
<comment type="caution">
    <text evidence="2">The sequence shown here is derived from an EMBL/GenBank/DDBJ whole genome shotgun (WGS) entry which is preliminary data.</text>
</comment>
<dbReference type="RefSeq" id="WP_265268876.1">
    <property type="nucleotide sequence ID" value="NZ_JANFAU010000008.1"/>
</dbReference>
<gene>
    <name evidence="2" type="ORF">NEE01_10385</name>
</gene>
<proteinExistence type="predicted"/>
<dbReference type="EMBL" id="JANFAV010000006">
    <property type="protein sequence ID" value="MCW6535193.1"/>
    <property type="molecule type" value="Genomic_DNA"/>
</dbReference>
<sequence>MPAAIGGLLVLVIAFFLWRRRRVAAEAAEVAQRPAPARFVPPSPPAAPVEPEPAPLPEPSPPSPAAAPQFLERPAPSERAWLDLAAPTVHRAGVNLVTATADVSLTVRNEGSAPARDIRLAILLTSAQPGQDAVLDALYAEPVARPIVPPFTLAPGDEKVVRGLATMPREAIVALSAADRPMFVPVVALNAVYDAAGGAPGQTTAAFAVGVERADGAKLAPMWLDEPSRMYDAIAIRAHGTTVKR</sequence>
<feature type="compositionally biased region" description="Pro residues" evidence="1">
    <location>
        <begin position="39"/>
        <end position="65"/>
    </location>
</feature>
<dbReference type="Proteomes" id="UP001165565">
    <property type="component" value="Unassembled WGS sequence"/>
</dbReference>
<accession>A0AA41Z944</accession>